<dbReference type="Gene3D" id="1.10.10.60">
    <property type="entry name" value="Homeodomain-like"/>
    <property type="match status" value="2"/>
</dbReference>
<dbReference type="InterPro" id="IPR018060">
    <property type="entry name" value="HTH_AraC"/>
</dbReference>
<proteinExistence type="predicted"/>
<keyword evidence="6" id="KW-1185">Reference proteome</keyword>
<dbReference type="AlphaFoldDB" id="A0A1I5VI46"/>
<name>A0A1I5VI46_9BACT</name>
<evidence type="ECO:0000256" key="2">
    <source>
        <dbReference type="ARBA" id="ARBA00023125"/>
    </source>
</evidence>
<evidence type="ECO:0000313" key="6">
    <source>
        <dbReference type="Proteomes" id="UP000199306"/>
    </source>
</evidence>
<dbReference type="PROSITE" id="PS01124">
    <property type="entry name" value="HTH_ARAC_FAMILY_2"/>
    <property type="match status" value="1"/>
</dbReference>
<dbReference type="SUPFAM" id="SSF51182">
    <property type="entry name" value="RmlC-like cupins"/>
    <property type="match status" value="1"/>
</dbReference>
<dbReference type="InterPro" id="IPR011051">
    <property type="entry name" value="RmlC_Cupin_sf"/>
</dbReference>
<dbReference type="SMART" id="SM00342">
    <property type="entry name" value="HTH_ARAC"/>
    <property type="match status" value="1"/>
</dbReference>
<evidence type="ECO:0000256" key="1">
    <source>
        <dbReference type="ARBA" id="ARBA00023015"/>
    </source>
</evidence>
<dbReference type="OrthoDB" id="792101at2"/>
<accession>A0A1I5VI46</accession>
<dbReference type="RefSeq" id="WP_092018157.1">
    <property type="nucleotide sequence ID" value="NZ_FOXH01000009.1"/>
</dbReference>
<dbReference type="PROSITE" id="PS00041">
    <property type="entry name" value="HTH_ARAC_FAMILY_1"/>
    <property type="match status" value="1"/>
</dbReference>
<keyword evidence="1" id="KW-0805">Transcription regulation</keyword>
<gene>
    <name evidence="5" type="ORF">SAMN04515674_109134</name>
</gene>
<dbReference type="InterPro" id="IPR018062">
    <property type="entry name" value="HTH_AraC-typ_CS"/>
</dbReference>
<dbReference type="Pfam" id="PF12833">
    <property type="entry name" value="HTH_18"/>
    <property type="match status" value="1"/>
</dbReference>
<dbReference type="PANTHER" id="PTHR43280">
    <property type="entry name" value="ARAC-FAMILY TRANSCRIPTIONAL REGULATOR"/>
    <property type="match status" value="1"/>
</dbReference>
<dbReference type="Proteomes" id="UP000199306">
    <property type="component" value="Unassembled WGS sequence"/>
</dbReference>
<protein>
    <submittedName>
        <fullName evidence="5">AraC-type DNA-binding protein</fullName>
    </submittedName>
</protein>
<dbReference type="GO" id="GO:0003700">
    <property type="term" value="F:DNA-binding transcription factor activity"/>
    <property type="evidence" value="ECO:0007669"/>
    <property type="project" value="InterPro"/>
</dbReference>
<keyword evidence="3" id="KW-0804">Transcription</keyword>
<keyword evidence="2 5" id="KW-0238">DNA-binding</keyword>
<dbReference type="EMBL" id="FOXH01000009">
    <property type="protein sequence ID" value="SFQ07170.1"/>
    <property type="molecule type" value="Genomic_DNA"/>
</dbReference>
<evidence type="ECO:0000259" key="4">
    <source>
        <dbReference type="PROSITE" id="PS01124"/>
    </source>
</evidence>
<reference evidence="5 6" key="1">
    <citation type="submission" date="2016-10" db="EMBL/GenBank/DDBJ databases">
        <authorList>
            <person name="de Groot N.N."/>
        </authorList>
    </citation>
    <scope>NUCLEOTIDE SEQUENCE [LARGE SCALE GENOMIC DNA]</scope>
    <source>
        <strain evidence="6">E92,LMG 26720,CCM 7988</strain>
    </source>
</reference>
<organism evidence="5 6">
    <name type="scientific">Pseudarcicella hirudinis</name>
    <dbReference type="NCBI Taxonomy" id="1079859"/>
    <lineage>
        <taxon>Bacteria</taxon>
        <taxon>Pseudomonadati</taxon>
        <taxon>Bacteroidota</taxon>
        <taxon>Cytophagia</taxon>
        <taxon>Cytophagales</taxon>
        <taxon>Flectobacillaceae</taxon>
        <taxon>Pseudarcicella</taxon>
    </lineage>
</organism>
<sequence>MKPQFLKVPLKQELSFSIRRDVVPFFYNQLHYHPEIELLHIEKGSGTQFIGGCIRNFTDDHMVIVGSNLPHMWRCDEKYHKGQEGLFAQSTAIHFRPDLWGEYFSNLPEFKAINDFLEYTESGLQIKGETKKRIGVLMREMIEMDGLDRMIHLLKILRILAFSNDITPITSTNFDFSLDDQDNQRLNQIYSYTRNNFERKISLEEVSEVANMSPTSFCRYFKSRMNKTYSQLLLELRVGQACKLLIDGNLSVSQVCFESGFNNISHFNRHFKLITQKTPLQYQHEYRNKWRKRFDSDKACSKNL</sequence>
<dbReference type="InterPro" id="IPR009057">
    <property type="entry name" value="Homeodomain-like_sf"/>
</dbReference>
<evidence type="ECO:0000313" key="5">
    <source>
        <dbReference type="EMBL" id="SFQ07170.1"/>
    </source>
</evidence>
<dbReference type="STRING" id="1079859.SAMN04515674_109134"/>
<dbReference type="GO" id="GO:0043565">
    <property type="term" value="F:sequence-specific DNA binding"/>
    <property type="evidence" value="ECO:0007669"/>
    <property type="project" value="InterPro"/>
</dbReference>
<evidence type="ECO:0000256" key="3">
    <source>
        <dbReference type="ARBA" id="ARBA00023163"/>
    </source>
</evidence>
<dbReference type="PANTHER" id="PTHR43280:SF2">
    <property type="entry name" value="HTH-TYPE TRANSCRIPTIONAL REGULATOR EXSA"/>
    <property type="match status" value="1"/>
</dbReference>
<dbReference type="SUPFAM" id="SSF46689">
    <property type="entry name" value="Homeodomain-like"/>
    <property type="match status" value="2"/>
</dbReference>
<feature type="domain" description="HTH araC/xylS-type" evidence="4">
    <location>
        <begin position="187"/>
        <end position="285"/>
    </location>
</feature>